<dbReference type="KEGG" id="bcel:BcellWH2_01373"/>
<reference evidence="1 2" key="1">
    <citation type="journal article" date="2015" name="Science">
        <title>Genetic determinants of in vivo fitness and diet responsiveness in multiple human gut Bacteroides.</title>
        <authorList>
            <person name="Wu M."/>
            <person name="McNulty N.P."/>
            <person name="Rodionov D.A."/>
            <person name="Khoroshkin M.S."/>
            <person name="Griffin N.W."/>
            <person name="Cheng J."/>
            <person name="Latreille P."/>
            <person name="Kerstetter R.A."/>
            <person name="Terrapon N."/>
            <person name="Henrissat B."/>
            <person name="Osterman A.L."/>
            <person name="Gordon J.I."/>
        </authorList>
    </citation>
    <scope>NUCLEOTIDE SEQUENCE [LARGE SCALE GENOMIC DNA]</scope>
    <source>
        <strain evidence="1 2">WH2</strain>
    </source>
</reference>
<gene>
    <name evidence="1" type="ORF">BcellWH2_01373</name>
</gene>
<proteinExistence type="predicted"/>
<dbReference type="EMBL" id="CP012801">
    <property type="protein sequence ID" value="ALJ58634.1"/>
    <property type="molecule type" value="Genomic_DNA"/>
</dbReference>
<organism evidence="1 2">
    <name type="scientific">Bacteroides cellulosilyticus</name>
    <dbReference type="NCBI Taxonomy" id="246787"/>
    <lineage>
        <taxon>Bacteria</taxon>
        <taxon>Pseudomonadati</taxon>
        <taxon>Bacteroidota</taxon>
        <taxon>Bacteroidia</taxon>
        <taxon>Bacteroidales</taxon>
        <taxon>Bacteroidaceae</taxon>
        <taxon>Bacteroides</taxon>
    </lineage>
</organism>
<dbReference type="InterPro" id="IPR021295">
    <property type="entry name" value="DUF2867"/>
</dbReference>
<dbReference type="AlphaFoldDB" id="A0A0P0GL90"/>
<dbReference type="Proteomes" id="UP000061809">
    <property type="component" value="Chromosome"/>
</dbReference>
<dbReference type="PATRIC" id="fig|246787.4.peg.1416"/>
<protein>
    <recommendedName>
        <fullName evidence="3">DUF2867 domain-containing protein</fullName>
    </recommendedName>
</protein>
<dbReference type="Pfam" id="PF11066">
    <property type="entry name" value="DUF2867"/>
    <property type="match status" value="1"/>
</dbReference>
<evidence type="ECO:0000313" key="1">
    <source>
        <dbReference type="EMBL" id="ALJ58634.1"/>
    </source>
</evidence>
<evidence type="ECO:0008006" key="3">
    <source>
        <dbReference type="Google" id="ProtNLM"/>
    </source>
</evidence>
<sequence>MERLIDKYLPADYHDTFVLKSRKPAEQIIPKELIKKIFNHSPAWLSFLMKVRNILVKPFGLETGKVLKTEDCIIEDTENEAIMRKDDKHLLFYVSITKIGNDLIDITTVVQYHNALGKAYFFFIKPFHKMIVPRVAKELI</sequence>
<accession>A0A0P0GL90</accession>
<name>A0A0P0GL90_9BACE</name>
<dbReference type="RefSeq" id="WP_029428283.1">
    <property type="nucleotide sequence ID" value="NZ_CP012801.1"/>
</dbReference>
<evidence type="ECO:0000313" key="2">
    <source>
        <dbReference type="Proteomes" id="UP000061809"/>
    </source>
</evidence>